<gene>
    <name evidence="2" type="ORF">Rsub_03332</name>
</gene>
<proteinExistence type="predicted"/>
<reference evidence="2 3" key="1">
    <citation type="journal article" date="2018" name="Sci. Rep.">
        <title>Raphidocelis subcapitata (=Pseudokirchneriella subcapitata) provides an insight into genome evolution and environmental adaptations in the Sphaeropleales.</title>
        <authorList>
            <person name="Suzuki S."/>
            <person name="Yamaguchi H."/>
            <person name="Nakajima N."/>
            <person name="Kawachi M."/>
        </authorList>
    </citation>
    <scope>NUCLEOTIDE SEQUENCE [LARGE SCALE GENOMIC DNA]</scope>
    <source>
        <strain evidence="2 3">NIES-35</strain>
    </source>
</reference>
<accession>A0A2V0NS97</accession>
<dbReference type="OrthoDB" id="540180at2759"/>
<dbReference type="AlphaFoldDB" id="A0A2V0NS97"/>
<evidence type="ECO:0000313" key="2">
    <source>
        <dbReference type="EMBL" id="GBF90199.1"/>
    </source>
</evidence>
<evidence type="ECO:0000256" key="1">
    <source>
        <dbReference type="SAM" id="MobiDB-lite"/>
    </source>
</evidence>
<sequence>MAEGHLAARSLASLSLQEAAVSGSMLGSGSNATSSGGHATSGSGAPSAVVPPRSAAVATKAAAAKAAFGELLPLVSPTQLVPLDDPDEAEHWSVFADVYEQEVRHQEKAAGGELQLDQRRQILADILVWAEVTTSRYDNATASFVTGPHEQDASFRRIGDMLKEAKRERGLRL</sequence>
<dbReference type="Proteomes" id="UP000247498">
    <property type="component" value="Unassembled WGS sequence"/>
</dbReference>
<evidence type="ECO:0000313" key="3">
    <source>
        <dbReference type="Proteomes" id="UP000247498"/>
    </source>
</evidence>
<name>A0A2V0NS97_9CHLO</name>
<feature type="region of interest" description="Disordered" evidence="1">
    <location>
        <begin position="24"/>
        <end position="49"/>
    </location>
</feature>
<keyword evidence="3" id="KW-1185">Reference proteome</keyword>
<protein>
    <submittedName>
        <fullName evidence="2">Uncharacterized protein</fullName>
    </submittedName>
</protein>
<dbReference type="InParanoid" id="A0A2V0NS97"/>
<comment type="caution">
    <text evidence="2">The sequence shown here is derived from an EMBL/GenBank/DDBJ whole genome shotgun (WGS) entry which is preliminary data.</text>
</comment>
<organism evidence="2 3">
    <name type="scientific">Raphidocelis subcapitata</name>
    <dbReference type="NCBI Taxonomy" id="307507"/>
    <lineage>
        <taxon>Eukaryota</taxon>
        <taxon>Viridiplantae</taxon>
        <taxon>Chlorophyta</taxon>
        <taxon>core chlorophytes</taxon>
        <taxon>Chlorophyceae</taxon>
        <taxon>CS clade</taxon>
        <taxon>Sphaeropleales</taxon>
        <taxon>Selenastraceae</taxon>
        <taxon>Raphidocelis</taxon>
    </lineage>
</organism>
<dbReference type="EMBL" id="BDRX01000015">
    <property type="protein sequence ID" value="GBF90199.1"/>
    <property type="molecule type" value="Genomic_DNA"/>
</dbReference>